<dbReference type="Gene3D" id="2.60.120.200">
    <property type="match status" value="1"/>
</dbReference>
<evidence type="ECO:0000313" key="7">
    <source>
        <dbReference type="EMBL" id="CDW89486.1"/>
    </source>
</evidence>
<keyword evidence="5" id="KW-1133">Transmembrane helix</keyword>
<dbReference type="SUPFAM" id="SSF49899">
    <property type="entry name" value="Concanavalin A-like lectins/glucanases"/>
    <property type="match status" value="1"/>
</dbReference>
<name>A0A078B5K5_STYLE</name>
<keyword evidence="5" id="KW-0812">Transmembrane</keyword>
<dbReference type="Pfam" id="PF13948">
    <property type="entry name" value="DUF4215"/>
    <property type="match status" value="1"/>
</dbReference>
<evidence type="ECO:0000256" key="2">
    <source>
        <dbReference type="ARBA" id="ARBA00022737"/>
    </source>
</evidence>
<dbReference type="Proteomes" id="UP000039865">
    <property type="component" value="Unassembled WGS sequence"/>
</dbReference>
<dbReference type="OMA" id="CQICSPN"/>
<dbReference type="InParanoid" id="A0A078B5K5"/>
<dbReference type="InterPro" id="IPR013320">
    <property type="entry name" value="ConA-like_dom_sf"/>
</dbReference>
<feature type="transmembrane region" description="Helical" evidence="5">
    <location>
        <begin position="1493"/>
        <end position="1517"/>
    </location>
</feature>
<feature type="transmembrane region" description="Helical" evidence="5">
    <location>
        <begin position="1203"/>
        <end position="1222"/>
    </location>
</feature>
<feature type="region of interest" description="Disordered" evidence="4">
    <location>
        <begin position="1732"/>
        <end position="1755"/>
    </location>
</feature>
<keyword evidence="2" id="KW-0677">Repeat</keyword>
<feature type="compositionally biased region" description="Polar residues" evidence="4">
    <location>
        <begin position="1738"/>
        <end position="1755"/>
    </location>
</feature>
<evidence type="ECO:0008006" key="9">
    <source>
        <dbReference type="Google" id="ProtNLM"/>
    </source>
</evidence>
<dbReference type="InterPro" id="IPR009030">
    <property type="entry name" value="Growth_fac_rcpt_cys_sf"/>
</dbReference>
<dbReference type="EMBL" id="CCKQ01017593">
    <property type="protein sequence ID" value="CDW89486.1"/>
    <property type="molecule type" value="Genomic_DNA"/>
</dbReference>
<keyword evidence="3" id="KW-1015">Disulfide bond</keyword>
<dbReference type="PANTHER" id="PTHR15332:SF175">
    <property type="entry name" value="PROPROTEIN CONVERTASE SUBTILISIN_KEXIN TYPE 5-LIKE"/>
    <property type="match status" value="1"/>
</dbReference>
<keyword evidence="5" id="KW-0472">Membrane</keyword>
<feature type="region of interest" description="Disordered" evidence="4">
    <location>
        <begin position="1777"/>
        <end position="1808"/>
    </location>
</feature>
<dbReference type="OrthoDB" id="409374at2759"/>
<dbReference type="InterPro" id="IPR011936">
    <property type="entry name" value="Myxo_disulph_rpt"/>
</dbReference>
<feature type="signal peptide" evidence="6">
    <location>
        <begin position="1"/>
        <end position="22"/>
    </location>
</feature>
<feature type="transmembrane region" description="Helical" evidence="5">
    <location>
        <begin position="1352"/>
        <end position="1375"/>
    </location>
</feature>
<evidence type="ECO:0000313" key="8">
    <source>
        <dbReference type="Proteomes" id="UP000039865"/>
    </source>
</evidence>
<keyword evidence="8" id="KW-1185">Reference proteome</keyword>
<evidence type="ECO:0000256" key="5">
    <source>
        <dbReference type="SAM" id="Phobius"/>
    </source>
</evidence>
<feature type="transmembrane region" description="Helical" evidence="5">
    <location>
        <begin position="1406"/>
        <end position="1427"/>
    </location>
</feature>
<dbReference type="CDD" id="cd00064">
    <property type="entry name" value="FU"/>
    <property type="match status" value="6"/>
</dbReference>
<feature type="chain" id="PRO_5001729872" description="Fu domain containing protein" evidence="6">
    <location>
        <begin position="23"/>
        <end position="1880"/>
    </location>
</feature>
<feature type="transmembrane region" description="Helical" evidence="5">
    <location>
        <begin position="1433"/>
        <end position="1451"/>
    </location>
</feature>
<dbReference type="Gene3D" id="2.10.220.10">
    <property type="entry name" value="Hormone Receptor, Insulin-like Growth Factor Receptor 1, Chain A, domain 2"/>
    <property type="match status" value="5"/>
</dbReference>
<reference evidence="7 8" key="1">
    <citation type="submission" date="2014-06" db="EMBL/GenBank/DDBJ databases">
        <authorList>
            <person name="Swart Estienne"/>
        </authorList>
    </citation>
    <scope>NUCLEOTIDE SEQUENCE [LARGE SCALE GENOMIC DNA]</scope>
    <source>
        <strain evidence="7 8">130c</strain>
    </source>
</reference>
<proteinExistence type="predicted"/>
<gene>
    <name evidence="7" type="primary">Contig6789.g7263</name>
    <name evidence="7" type="ORF">STYLEM_18619</name>
</gene>
<feature type="transmembrane region" description="Helical" evidence="5">
    <location>
        <begin position="1458"/>
        <end position="1481"/>
    </location>
</feature>
<feature type="transmembrane region" description="Helical" evidence="5">
    <location>
        <begin position="1316"/>
        <end position="1340"/>
    </location>
</feature>
<feature type="transmembrane region" description="Helical" evidence="5">
    <location>
        <begin position="1170"/>
        <end position="1191"/>
    </location>
</feature>
<evidence type="ECO:0000256" key="6">
    <source>
        <dbReference type="SAM" id="SignalP"/>
    </source>
</evidence>
<keyword evidence="1 6" id="KW-0732">Signal</keyword>
<dbReference type="SUPFAM" id="SSF57184">
    <property type="entry name" value="Growth factor receptor domain"/>
    <property type="match status" value="4"/>
</dbReference>
<dbReference type="InterPro" id="IPR006212">
    <property type="entry name" value="Furin_repeat"/>
</dbReference>
<dbReference type="SMART" id="SM00261">
    <property type="entry name" value="FU"/>
    <property type="match status" value="9"/>
</dbReference>
<feature type="transmembrane region" description="Helical" evidence="5">
    <location>
        <begin position="1279"/>
        <end position="1295"/>
    </location>
</feature>
<protein>
    <recommendedName>
        <fullName evidence="9">Fu domain containing protein</fullName>
    </recommendedName>
</protein>
<evidence type="ECO:0000256" key="1">
    <source>
        <dbReference type="ARBA" id="ARBA00022729"/>
    </source>
</evidence>
<sequence>MKATLNFLVLIVICSIFQESTAQTSTPDHYFDFTKVTNVNGRNYVFDQITKDDKVSFAQLPENGCNAGTQTYPMNGPDGLQYSRQSDLLRMQGSIDLELTNKFMIAVWVKLSEGWYLFGYSLDSSSGTQAKIALRARSAFNGQDNQVFTVDDYIFKDYWKTTTDGFAGGVCLSANNFRKTYYSPFGTMGRLYIWKSFANVNSDSQFDRYFFRQNGSPFPVCTGTLTPCLFCVVGIPLPTAQITSLNCSVETKDPKDIYLAYWDFDAQSEITQYIPDLSGNGRDLRKSSLDDNDNSDPFRIYGQGYLFYNIQNIYAVQPIVLSKYPAFTIEIWVRKIFDLFPYSANPYGALPIQILNNLMSVTQLLFYVSDSSQKMTFQTPTISITTQQYPGLFSTNNWHFISITYSQQKLYTNQVYYSLRSQVDKVSSFNQGSTTGLPLSISDDSIYRIHNYATFIYKSYKLYSYARHSDEVQAMVSSTCSPIGTQASCPVCPSDTGKCLSKCNEDQFGENCTQCNILCGHCKGPTKNDCVYCSKKPATSFSVYSPAFGNCSCISGRYYDNTTDKCELCHANCLECFGPLNSQCTSCKPTSAFFPNSNCITSCDDPLVVQGSNQSYFMSSEVIFTFGSQKLCVKCHPYCTKCTGPLNTQCQQCQPQYLLRNGNTCTDVCSAGQFPDFTLMNCQSCHASCATCSGKLDTNCLTCSNINFVQQGGICQAKCNNGFYQDTHNVCQPCHKACASCNSKFITDCGSCNSGWYLEWLGNTCQTSCLDGYYADGLTNQCLMCHYSCETCSGNGPSNCLTCATGFLQNGAQCVKACDDNQFTINGTCMNCDSKCATCFGIQDNQCYSCNENSVTLLGYYYLDDTCYTQCPEGYYPDENKKQCIKCNSKCASCISETYCTSCIYGPYQLNNGECTYFTCLDTQYRSIRPTLSCFECDSSCKTCQGHSKLDCLSCFPRDDFKDQQCLSCSEQPGMMYPIDDTISGCQEICGDGFNYGSFQCDDGNSINGDGCSSACTIEKGFNCTTGSKFTPSICMDNKNPTPTLSLISSRNFIYIQFDEEVTLSSEINSTNVKISITGQQSSYKFDWKLGEDYKTQEPVQVIALELSIYQSLKGNGKEQVTVEFLSSDIYKDQTGNGMVTNPMYGYLNAYSYIDPETKAKLDAAGDSSMVATFAAMGINLGISLVFGGSISAMWTMVNTIQLVSLLPLCNINYPQIAILVFQKMLGTHGESKFIPNLLYEKLMNRPGSTIQVESALNDKFEAYGWEISNFLYLSGRKIIMWTGIIVAYPFVWYFKKKYSDKHKYCKLWIKVEQKFRYTMLLRGVIMSYVSMYLAFVLGLFKMNLTTLENTISAFTAIAFGIILTYLPIQLMNILQRNYEKIQSPKFMLSYNTIVKEVDLSHPIRYMYYPVFLLRRAVFAISLVLFAEKPKEQAIFMAMTAVIMIIYVVLVKPQKDKVMIILTAVGELLIFFLHLFSLVFLDETLPEDKANQYGWFLIVLIGMYILVNWVIILSFTIRQMMDNFKINKKKKQELKLKQEQDQEYQIWKKRRQLKNRSKKEQEKQQLLDILDQNTQSKQLGKNSFMTDAGSPSKNPVIVKMEDYYKVDEDEDQDRASNSNDNYQNQYMQNLVDEYSQNDNSDSPNLNSTRFIYDPLSQRQRLLSSQTPKNVTHIPHSQRVLESERYLKTPKSILKTKSGITQFANHNAFVQNNSAKSQRQHEIIEDMERINTQDDQDENSSGSAQIIPQNPPRNLSAFSKQMSSIKLSASISAKYPSYEQINEESRESPSPRIPPPEYNKINSRDSSGKSDEIIRENLISEALADRHSDFRLIIQSNTYQKNSNDSMNPLKGILDEEDEIEQEIKQFEAQSKKTVRIEQND</sequence>
<evidence type="ECO:0000256" key="3">
    <source>
        <dbReference type="ARBA" id="ARBA00023157"/>
    </source>
</evidence>
<accession>A0A078B5K5</accession>
<organism evidence="7 8">
    <name type="scientific">Stylonychia lemnae</name>
    <name type="common">Ciliate</name>
    <dbReference type="NCBI Taxonomy" id="5949"/>
    <lineage>
        <taxon>Eukaryota</taxon>
        <taxon>Sar</taxon>
        <taxon>Alveolata</taxon>
        <taxon>Ciliophora</taxon>
        <taxon>Intramacronucleata</taxon>
        <taxon>Spirotrichea</taxon>
        <taxon>Stichotrichia</taxon>
        <taxon>Sporadotrichida</taxon>
        <taxon>Oxytrichidae</taxon>
        <taxon>Stylonychinae</taxon>
        <taxon>Stylonychia</taxon>
    </lineage>
</organism>
<evidence type="ECO:0000256" key="4">
    <source>
        <dbReference type="SAM" id="MobiDB-lite"/>
    </source>
</evidence>
<dbReference type="PANTHER" id="PTHR15332">
    <property type="entry name" value="PROPROTEIN CONVERTASE SUBTILISIN_KEXIN TYPE 5-LIKE"/>
    <property type="match status" value="1"/>
</dbReference>
<dbReference type="NCBIfam" id="TIGR02232">
    <property type="entry name" value="myxo_disulf_rpt"/>
    <property type="match status" value="1"/>
</dbReference>